<dbReference type="Pfam" id="PF00010">
    <property type="entry name" value="HLH"/>
    <property type="match status" value="1"/>
</dbReference>
<keyword evidence="4" id="KW-0804">Transcription</keyword>
<evidence type="ECO:0000256" key="4">
    <source>
        <dbReference type="ARBA" id="ARBA00023163"/>
    </source>
</evidence>
<evidence type="ECO:0000256" key="1">
    <source>
        <dbReference type="ARBA" id="ARBA00004123"/>
    </source>
</evidence>
<dbReference type="EMBL" id="JACMSC010000014">
    <property type="protein sequence ID" value="KAG6489911.1"/>
    <property type="molecule type" value="Genomic_DNA"/>
</dbReference>
<organism evidence="8 9">
    <name type="scientific">Zingiber officinale</name>
    <name type="common">Ginger</name>
    <name type="synonym">Amomum zingiber</name>
    <dbReference type="NCBI Taxonomy" id="94328"/>
    <lineage>
        <taxon>Eukaryota</taxon>
        <taxon>Viridiplantae</taxon>
        <taxon>Streptophyta</taxon>
        <taxon>Embryophyta</taxon>
        <taxon>Tracheophyta</taxon>
        <taxon>Spermatophyta</taxon>
        <taxon>Magnoliopsida</taxon>
        <taxon>Liliopsida</taxon>
        <taxon>Zingiberales</taxon>
        <taxon>Zingiberaceae</taxon>
        <taxon>Zingiber</taxon>
    </lineage>
</organism>
<dbReference type="GO" id="GO:0005634">
    <property type="term" value="C:nucleus"/>
    <property type="evidence" value="ECO:0007669"/>
    <property type="project" value="UniProtKB-SubCell"/>
</dbReference>
<reference evidence="8 9" key="1">
    <citation type="submission" date="2020-08" db="EMBL/GenBank/DDBJ databases">
        <title>Plant Genome Project.</title>
        <authorList>
            <person name="Zhang R.-G."/>
        </authorList>
    </citation>
    <scope>NUCLEOTIDE SEQUENCE [LARGE SCALE GENOMIC DNA]</scope>
    <source>
        <tissue evidence="8">Rhizome</tissue>
    </source>
</reference>
<keyword evidence="9" id="KW-1185">Reference proteome</keyword>
<keyword evidence="5" id="KW-0539">Nucleus</keyword>
<evidence type="ECO:0000256" key="3">
    <source>
        <dbReference type="ARBA" id="ARBA00023015"/>
    </source>
</evidence>
<dbReference type="CDD" id="cd18919">
    <property type="entry name" value="bHLH_AtBPE_like"/>
    <property type="match status" value="1"/>
</dbReference>
<dbReference type="GO" id="GO:0003700">
    <property type="term" value="F:DNA-binding transcription factor activity"/>
    <property type="evidence" value="ECO:0007669"/>
    <property type="project" value="TreeGrafter"/>
</dbReference>
<dbReference type="InterPro" id="IPR011598">
    <property type="entry name" value="bHLH_dom"/>
</dbReference>
<evidence type="ECO:0000259" key="7">
    <source>
        <dbReference type="PROSITE" id="PS50888"/>
    </source>
</evidence>
<feature type="region of interest" description="Disordered" evidence="6">
    <location>
        <begin position="116"/>
        <end position="180"/>
    </location>
</feature>
<dbReference type="PANTHER" id="PTHR12565">
    <property type="entry name" value="STEROL REGULATORY ELEMENT-BINDING PROTEIN"/>
    <property type="match status" value="1"/>
</dbReference>
<gene>
    <name evidence="8" type="ORF">ZIOFF_051192</name>
</gene>
<accession>A0A8J5FSY8</accession>
<evidence type="ECO:0000256" key="5">
    <source>
        <dbReference type="ARBA" id="ARBA00023242"/>
    </source>
</evidence>
<dbReference type="FunFam" id="4.10.280.10:FF:000002">
    <property type="entry name" value="Basic helix-loop-helix transcription factor"/>
    <property type="match status" value="1"/>
</dbReference>
<dbReference type="AlphaFoldDB" id="A0A8J5FSY8"/>
<dbReference type="GO" id="GO:0046983">
    <property type="term" value="F:protein dimerization activity"/>
    <property type="evidence" value="ECO:0007669"/>
    <property type="project" value="InterPro"/>
</dbReference>
<name>A0A8J5FSY8_ZINOF</name>
<feature type="domain" description="BHLH" evidence="7">
    <location>
        <begin position="192"/>
        <end position="242"/>
    </location>
</feature>
<evidence type="ECO:0000313" key="9">
    <source>
        <dbReference type="Proteomes" id="UP000734854"/>
    </source>
</evidence>
<dbReference type="SMART" id="SM00353">
    <property type="entry name" value="HLH"/>
    <property type="match status" value="1"/>
</dbReference>
<comment type="caution">
    <text evidence="8">The sequence shown here is derived from an EMBL/GenBank/DDBJ whole genome shotgun (WGS) entry which is preliminary data.</text>
</comment>
<comment type="subcellular location">
    <subcellularLocation>
        <location evidence="1">Nucleus</location>
    </subcellularLocation>
</comment>
<evidence type="ECO:0000256" key="2">
    <source>
        <dbReference type="ARBA" id="ARBA00005510"/>
    </source>
</evidence>
<dbReference type="Proteomes" id="UP000734854">
    <property type="component" value="Unassembled WGS sequence"/>
</dbReference>
<evidence type="ECO:0000313" key="8">
    <source>
        <dbReference type="EMBL" id="KAG6489911.1"/>
    </source>
</evidence>
<dbReference type="InterPro" id="IPR024097">
    <property type="entry name" value="bHLH_ZIP_TF"/>
</dbReference>
<comment type="similarity">
    <text evidence="2">Belongs to the bHLH protein family.</text>
</comment>
<protein>
    <recommendedName>
        <fullName evidence="7">BHLH domain-containing protein</fullName>
    </recommendedName>
</protein>
<sequence length="348" mass="38511">MSSWPVDPGGHFGPALGCMMSSQSANFAASGKPGLVLQRAARGFRLEGENYGLGGSHFELISTCSQPPMGDGFQAEHLESSIQAPWLNGVKSEVKNGELGICREETSMSDPICASGEASLRKRKENDITSPKSVPDEEDCTAKRHRHIENNAEIASQSDGSRNDEQKQGKEGNVEPFEPPKDYIHVRARRGQATDSHSLAERVRREKISQRMKLLQDLVPGCNKVTGKAGMLDEIINYVQSLQRQVEFLSMKLATVSPDIDFNDLMNLQPEDMIQICGHVPSSVYPSLHQNLNSHHQPHINGYGNASSQVGDFWEDDLQSVVQIGMGQSQRFHCGRKKNSQENFRLLK</sequence>
<dbReference type="PANTHER" id="PTHR12565:SF184">
    <property type="entry name" value="BHLH TRANSCRIPTION FACTOR"/>
    <property type="match status" value="1"/>
</dbReference>
<proteinExistence type="inferred from homology"/>
<keyword evidence="3" id="KW-0805">Transcription regulation</keyword>
<dbReference type="PROSITE" id="PS50888">
    <property type="entry name" value="BHLH"/>
    <property type="match status" value="1"/>
</dbReference>
<feature type="compositionally biased region" description="Basic and acidic residues" evidence="6">
    <location>
        <begin position="161"/>
        <end position="180"/>
    </location>
</feature>
<evidence type="ECO:0000256" key="6">
    <source>
        <dbReference type="SAM" id="MobiDB-lite"/>
    </source>
</evidence>